<evidence type="ECO:0000313" key="11">
    <source>
        <dbReference type="EMBL" id="KMY30358.1"/>
    </source>
</evidence>
<dbReference type="Gene3D" id="3.60.120.10">
    <property type="entry name" value="Anthranilate synthase"/>
    <property type="match status" value="1"/>
</dbReference>
<comment type="subunit">
    <text evidence="2">Heterotetramer consisting of two non-identical subunits: a beta subunit (TrpG) and a large alpha subunit (TrpE).</text>
</comment>
<protein>
    <recommendedName>
        <fullName evidence="3">Anthranilate synthase component 1</fullName>
    </recommendedName>
</protein>
<organism evidence="11 12">
    <name type="scientific">Lysinibacillus xylanilyticus</name>
    <dbReference type="NCBI Taxonomy" id="582475"/>
    <lineage>
        <taxon>Bacteria</taxon>
        <taxon>Bacillati</taxon>
        <taxon>Bacillota</taxon>
        <taxon>Bacilli</taxon>
        <taxon>Bacillales</taxon>
        <taxon>Bacillaceae</taxon>
        <taxon>Lysinibacillus</taxon>
    </lineage>
</organism>
<dbReference type="InterPro" id="IPR006805">
    <property type="entry name" value="Anth_synth_I_N"/>
</dbReference>
<dbReference type="PANTHER" id="PTHR11236">
    <property type="entry name" value="AMINOBENZOATE/ANTHRANILATE SYNTHASE"/>
    <property type="match status" value="1"/>
</dbReference>
<gene>
    <name evidence="11" type="ORF">ACZ11_16835</name>
</gene>
<accession>A0A0K9F861</accession>
<comment type="function">
    <text evidence="7">Part of a heterotetrameric complex that catalyzes the two-step biosynthesis of anthranilate, an intermediate in the biosynthesis of L-tryptophan. In the first step, the glutamine-binding beta subunit (TrpG) of anthranilate synthase (AS) provides the glutamine amidotransferase activity which generates ammonia as a substrate that, along with chorismate, is used in the second step, catalyzed by the large alpha subunit of AS (TrpE) to produce anthranilate. In the absence of TrpG, TrpE can synthesize anthranilate directly from chorismate and high concentrations of ammonia.</text>
</comment>
<comment type="catalytic activity">
    <reaction evidence="8">
        <text>chorismate + L-glutamine = anthranilate + pyruvate + L-glutamate + H(+)</text>
        <dbReference type="Rhea" id="RHEA:21732"/>
        <dbReference type="ChEBI" id="CHEBI:15361"/>
        <dbReference type="ChEBI" id="CHEBI:15378"/>
        <dbReference type="ChEBI" id="CHEBI:16567"/>
        <dbReference type="ChEBI" id="CHEBI:29748"/>
        <dbReference type="ChEBI" id="CHEBI:29985"/>
        <dbReference type="ChEBI" id="CHEBI:58359"/>
        <dbReference type="EC" id="4.1.3.27"/>
    </reaction>
</comment>
<dbReference type="Pfam" id="PF00425">
    <property type="entry name" value="Chorismate_bind"/>
    <property type="match status" value="1"/>
</dbReference>
<keyword evidence="5" id="KW-0460">Magnesium</keyword>
<feature type="domain" description="Anthranilate synthase component I N-terminal" evidence="10">
    <location>
        <begin position="16"/>
        <end position="149"/>
    </location>
</feature>
<comment type="cofactor">
    <cofactor evidence="1">
        <name>Mg(2+)</name>
        <dbReference type="ChEBI" id="CHEBI:18420"/>
    </cofactor>
</comment>
<evidence type="ECO:0000313" key="12">
    <source>
        <dbReference type="Proteomes" id="UP000037326"/>
    </source>
</evidence>
<comment type="caution">
    <text evidence="11">The sequence shown here is derived from an EMBL/GenBank/DDBJ whole genome shotgun (WGS) entry which is preliminary data.</text>
</comment>
<reference evidence="12" key="1">
    <citation type="submission" date="2015-07" db="EMBL/GenBank/DDBJ databases">
        <authorList>
            <consortium name="Consortium for Microbial Forensics and Genomics (microFORGE)"/>
            <person name="Knight B.M."/>
            <person name="Roberts D.P."/>
            <person name="Lin D."/>
            <person name="Hari K."/>
            <person name="Fletcher J."/>
            <person name="Melcher U."/>
            <person name="Blagden T."/>
            <person name="Winegar R.A."/>
        </authorList>
    </citation>
    <scope>NUCLEOTIDE SEQUENCE [LARGE SCALE GENOMIC DNA]</scope>
    <source>
        <strain evidence="12">DSM 23493</strain>
    </source>
</reference>
<proteinExistence type="predicted"/>
<dbReference type="PANTHER" id="PTHR11236:SF48">
    <property type="entry name" value="ISOCHORISMATE SYNTHASE MENF"/>
    <property type="match status" value="1"/>
</dbReference>
<evidence type="ECO:0000259" key="9">
    <source>
        <dbReference type="Pfam" id="PF00425"/>
    </source>
</evidence>
<dbReference type="GO" id="GO:0000162">
    <property type="term" value="P:L-tryptophan biosynthetic process"/>
    <property type="evidence" value="ECO:0007669"/>
    <property type="project" value="TreeGrafter"/>
</dbReference>
<name>A0A0K9F861_9BACI</name>
<dbReference type="PATRIC" id="fig|582475.4.peg.4455"/>
<dbReference type="AlphaFoldDB" id="A0A0K9F861"/>
<dbReference type="InterPro" id="IPR019999">
    <property type="entry name" value="Anth_synth_I-like"/>
</dbReference>
<dbReference type="RefSeq" id="WP_049667683.1">
    <property type="nucleotide sequence ID" value="NZ_JBIVRT010000022.1"/>
</dbReference>
<evidence type="ECO:0000256" key="8">
    <source>
        <dbReference type="ARBA" id="ARBA00047683"/>
    </source>
</evidence>
<evidence type="ECO:0000256" key="2">
    <source>
        <dbReference type="ARBA" id="ARBA00011575"/>
    </source>
</evidence>
<dbReference type="GeneID" id="96599891"/>
<sequence>MQSTSSRTKMKTINADSLTPILIFRRLQGNHKFLLESSAQHEGAGRFSFIGANPRKTYKGFGDEIHEYSYTTGNTYTHKGDMFVLLKRLMPRISNTTQFPFSGGAIGYVGHGTTTILSTAQDKVQLPDVHFHVYETVIVFDHVTDEVTLIHTNIDAEKKEPNLEELAEQLLKGREDEDTTCNYELFESTTNEQFADSLTSIKATLDEDITRVVLSKCFLANLQGDAFALYRQLRKKHPAPYMYYVEFEDHVVLGTSPESLIRVKGERVIATPTEGTFPRGSTKGEDLEHERKLYENTNIRKSHAVLVSTVQQELQSVCFRDTIQVIEAMRIERSKHALHMTSRVEGQILPMLHALDVLAAMLPPFASTGIPKDQAKDYLEKSSQTAGIFGGALGFIGFNGHLDFALTGKSIVIENETMHMQSTLTMTKYTNVKAMIKQVEEDKQEFLQLLEKEGGSH</sequence>
<dbReference type="SUPFAM" id="SSF56322">
    <property type="entry name" value="ADC synthase"/>
    <property type="match status" value="1"/>
</dbReference>
<evidence type="ECO:0000256" key="3">
    <source>
        <dbReference type="ARBA" id="ARBA00020653"/>
    </source>
</evidence>
<dbReference type="OrthoDB" id="9803598at2"/>
<dbReference type="EMBL" id="LFXJ01000008">
    <property type="protein sequence ID" value="KMY30358.1"/>
    <property type="molecule type" value="Genomic_DNA"/>
</dbReference>
<evidence type="ECO:0000256" key="1">
    <source>
        <dbReference type="ARBA" id="ARBA00001946"/>
    </source>
</evidence>
<dbReference type="Pfam" id="PF04715">
    <property type="entry name" value="Anth_synt_I_N"/>
    <property type="match status" value="1"/>
</dbReference>
<keyword evidence="4" id="KW-0479">Metal-binding</keyword>
<dbReference type="InterPro" id="IPR015890">
    <property type="entry name" value="Chorismate_C"/>
</dbReference>
<dbReference type="GO" id="GO:0046872">
    <property type="term" value="F:metal ion binding"/>
    <property type="evidence" value="ECO:0007669"/>
    <property type="project" value="UniProtKB-KW"/>
</dbReference>
<evidence type="ECO:0000256" key="6">
    <source>
        <dbReference type="ARBA" id="ARBA00023239"/>
    </source>
</evidence>
<evidence type="ECO:0000256" key="7">
    <source>
        <dbReference type="ARBA" id="ARBA00025634"/>
    </source>
</evidence>
<evidence type="ECO:0000259" key="10">
    <source>
        <dbReference type="Pfam" id="PF04715"/>
    </source>
</evidence>
<keyword evidence="6" id="KW-0456">Lyase</keyword>
<dbReference type="GO" id="GO:0004049">
    <property type="term" value="F:anthranilate synthase activity"/>
    <property type="evidence" value="ECO:0007669"/>
    <property type="project" value="UniProtKB-EC"/>
</dbReference>
<feature type="domain" description="Chorismate-utilising enzyme C-terminal" evidence="9">
    <location>
        <begin position="192"/>
        <end position="422"/>
    </location>
</feature>
<evidence type="ECO:0000256" key="5">
    <source>
        <dbReference type="ARBA" id="ARBA00022842"/>
    </source>
</evidence>
<dbReference type="InterPro" id="IPR005801">
    <property type="entry name" value="ADC_synthase"/>
</dbReference>
<evidence type="ECO:0000256" key="4">
    <source>
        <dbReference type="ARBA" id="ARBA00022723"/>
    </source>
</evidence>
<dbReference type="Proteomes" id="UP000037326">
    <property type="component" value="Unassembled WGS sequence"/>
</dbReference>